<reference evidence="1" key="3">
    <citation type="submission" date="2025-09" db="UniProtKB">
        <authorList>
            <consortium name="Ensembl"/>
        </authorList>
    </citation>
    <scope>IDENTIFICATION</scope>
</reference>
<dbReference type="Proteomes" id="UP000008144">
    <property type="component" value="Unassembled WGS sequence"/>
</dbReference>
<dbReference type="InParanoid" id="H2XTU8"/>
<sequence>MFGTLIKVHLEFAVSEFGKKEKIKPSLTCN</sequence>
<evidence type="ECO:0000313" key="2">
    <source>
        <dbReference type="Proteomes" id="UP000008144"/>
    </source>
</evidence>
<reference evidence="2" key="1">
    <citation type="journal article" date="2002" name="Science">
        <title>The draft genome of Ciona intestinalis: insights into chordate and vertebrate origins.</title>
        <authorList>
            <person name="Dehal P."/>
            <person name="Satou Y."/>
            <person name="Campbell R.K."/>
            <person name="Chapman J."/>
            <person name="Degnan B."/>
            <person name="De Tomaso A."/>
            <person name="Davidson B."/>
            <person name="Di Gregorio A."/>
            <person name="Gelpke M."/>
            <person name="Goodstein D.M."/>
            <person name="Harafuji N."/>
            <person name="Hastings K.E."/>
            <person name="Ho I."/>
            <person name="Hotta K."/>
            <person name="Huang W."/>
            <person name="Kawashima T."/>
            <person name="Lemaire P."/>
            <person name="Martinez D."/>
            <person name="Meinertzhagen I.A."/>
            <person name="Necula S."/>
            <person name="Nonaka M."/>
            <person name="Putnam N."/>
            <person name="Rash S."/>
            <person name="Saiga H."/>
            <person name="Satake M."/>
            <person name="Terry A."/>
            <person name="Yamada L."/>
            <person name="Wang H.G."/>
            <person name="Awazu S."/>
            <person name="Azumi K."/>
            <person name="Boore J."/>
            <person name="Branno M."/>
            <person name="Chin-Bow S."/>
            <person name="DeSantis R."/>
            <person name="Doyle S."/>
            <person name="Francino P."/>
            <person name="Keys D.N."/>
            <person name="Haga S."/>
            <person name="Hayashi H."/>
            <person name="Hino K."/>
            <person name="Imai K.S."/>
            <person name="Inaba K."/>
            <person name="Kano S."/>
            <person name="Kobayashi K."/>
            <person name="Kobayashi M."/>
            <person name="Lee B.I."/>
            <person name="Makabe K.W."/>
            <person name="Manohar C."/>
            <person name="Matassi G."/>
            <person name="Medina M."/>
            <person name="Mochizuki Y."/>
            <person name="Mount S."/>
            <person name="Morishita T."/>
            <person name="Miura S."/>
            <person name="Nakayama A."/>
            <person name="Nishizaka S."/>
            <person name="Nomoto H."/>
            <person name="Ohta F."/>
            <person name="Oishi K."/>
            <person name="Rigoutsos I."/>
            <person name="Sano M."/>
            <person name="Sasaki A."/>
            <person name="Sasakura Y."/>
            <person name="Shoguchi E."/>
            <person name="Shin-i T."/>
            <person name="Spagnuolo A."/>
            <person name="Stainier D."/>
            <person name="Suzuki M.M."/>
            <person name="Tassy O."/>
            <person name="Takatori N."/>
            <person name="Tokuoka M."/>
            <person name="Yagi K."/>
            <person name="Yoshizaki F."/>
            <person name="Wada S."/>
            <person name="Zhang C."/>
            <person name="Hyatt P.D."/>
            <person name="Larimer F."/>
            <person name="Detter C."/>
            <person name="Doggett N."/>
            <person name="Glavina T."/>
            <person name="Hawkins T."/>
            <person name="Richardson P."/>
            <person name="Lucas S."/>
            <person name="Kohara Y."/>
            <person name="Levine M."/>
            <person name="Satoh N."/>
            <person name="Rokhsar D.S."/>
        </authorList>
    </citation>
    <scope>NUCLEOTIDE SEQUENCE [LARGE SCALE GENOMIC DNA]</scope>
</reference>
<protein>
    <submittedName>
        <fullName evidence="1">Uncharacterized protein</fullName>
    </submittedName>
</protein>
<accession>H2XTU8</accession>
<dbReference type="Ensembl" id="ENSCINT00000033266.1">
    <property type="protein sequence ID" value="ENSCINP00000033082.1"/>
    <property type="gene ID" value="ENSCING00000022482.1"/>
</dbReference>
<dbReference type="HOGENOM" id="CLU_3406263_0_0_1"/>
<organism evidence="1 2">
    <name type="scientific">Ciona intestinalis</name>
    <name type="common">Transparent sea squirt</name>
    <name type="synonym">Ascidia intestinalis</name>
    <dbReference type="NCBI Taxonomy" id="7719"/>
    <lineage>
        <taxon>Eukaryota</taxon>
        <taxon>Metazoa</taxon>
        <taxon>Chordata</taxon>
        <taxon>Tunicata</taxon>
        <taxon>Ascidiacea</taxon>
        <taxon>Phlebobranchia</taxon>
        <taxon>Cionidae</taxon>
        <taxon>Ciona</taxon>
    </lineage>
</organism>
<dbReference type="AlphaFoldDB" id="H2XTU8"/>
<reference evidence="1" key="2">
    <citation type="submission" date="2025-08" db="UniProtKB">
        <authorList>
            <consortium name="Ensembl"/>
        </authorList>
    </citation>
    <scope>IDENTIFICATION</scope>
</reference>
<proteinExistence type="predicted"/>
<evidence type="ECO:0000313" key="1">
    <source>
        <dbReference type="Ensembl" id="ENSCINP00000033082.1"/>
    </source>
</evidence>
<keyword evidence="2" id="KW-1185">Reference proteome</keyword>
<name>H2XTU8_CIOIN</name>